<feature type="domain" description="MADS-box" evidence="7">
    <location>
        <begin position="6"/>
        <end position="56"/>
    </location>
</feature>
<proteinExistence type="predicted"/>
<dbReference type="PROSITE" id="PS50066">
    <property type="entry name" value="MADS_BOX_2"/>
    <property type="match status" value="1"/>
</dbReference>
<evidence type="ECO:0000259" key="7">
    <source>
        <dbReference type="PROSITE" id="PS50066"/>
    </source>
</evidence>
<dbReference type="GO" id="GO:0000981">
    <property type="term" value="F:DNA-binding transcription factor activity, RNA polymerase II-specific"/>
    <property type="evidence" value="ECO:0007669"/>
    <property type="project" value="InterPro"/>
</dbReference>
<evidence type="ECO:0000256" key="6">
    <source>
        <dbReference type="SAM" id="MobiDB-lite"/>
    </source>
</evidence>
<evidence type="ECO:0000256" key="1">
    <source>
        <dbReference type="ARBA" id="ARBA00004123"/>
    </source>
</evidence>
<dbReference type="PANTHER" id="PTHR11945">
    <property type="entry name" value="MADS BOX PROTEIN"/>
    <property type="match status" value="1"/>
</dbReference>
<dbReference type="InterPro" id="IPR036879">
    <property type="entry name" value="TF_MADSbox_sf"/>
</dbReference>
<dbReference type="Gramene" id="RZC43619">
    <property type="protein sequence ID" value="RZC43619"/>
    <property type="gene ID" value="C5167_036572"/>
</dbReference>
<dbReference type="STRING" id="3469.A0A4Y7I879"/>
<dbReference type="CDD" id="cd00266">
    <property type="entry name" value="MADS_SRF_like"/>
    <property type="match status" value="1"/>
</dbReference>
<gene>
    <name evidence="8" type="ORF">C5167_036572</name>
</gene>
<organism evidence="8 9">
    <name type="scientific">Papaver somniferum</name>
    <name type="common">Opium poppy</name>
    <dbReference type="NCBI Taxonomy" id="3469"/>
    <lineage>
        <taxon>Eukaryota</taxon>
        <taxon>Viridiplantae</taxon>
        <taxon>Streptophyta</taxon>
        <taxon>Embryophyta</taxon>
        <taxon>Tracheophyta</taxon>
        <taxon>Spermatophyta</taxon>
        <taxon>Magnoliopsida</taxon>
        <taxon>Ranunculales</taxon>
        <taxon>Papaveraceae</taxon>
        <taxon>Papaveroideae</taxon>
        <taxon>Papaver</taxon>
    </lineage>
</organism>
<feature type="compositionally biased region" description="Polar residues" evidence="6">
    <location>
        <begin position="219"/>
        <end position="245"/>
    </location>
</feature>
<dbReference type="InterPro" id="IPR033897">
    <property type="entry name" value="SRF-like_MADS-box"/>
</dbReference>
<evidence type="ECO:0000313" key="8">
    <source>
        <dbReference type="EMBL" id="RZC43619.1"/>
    </source>
</evidence>
<dbReference type="GO" id="GO:0000978">
    <property type="term" value="F:RNA polymerase II cis-regulatory region sequence-specific DNA binding"/>
    <property type="evidence" value="ECO:0007669"/>
    <property type="project" value="TreeGrafter"/>
</dbReference>
<dbReference type="PANTHER" id="PTHR11945:SF176">
    <property type="entry name" value="MADS-BOX TRANSCRIPTION FACTOR FAMILY PROTEIN"/>
    <property type="match status" value="1"/>
</dbReference>
<keyword evidence="5" id="KW-0539">Nucleus</keyword>
<feature type="region of interest" description="Disordered" evidence="6">
    <location>
        <begin position="215"/>
        <end position="266"/>
    </location>
</feature>
<reference evidence="8 9" key="1">
    <citation type="journal article" date="2018" name="Science">
        <title>The opium poppy genome and morphinan production.</title>
        <authorList>
            <person name="Guo L."/>
            <person name="Winzer T."/>
            <person name="Yang X."/>
            <person name="Li Y."/>
            <person name="Ning Z."/>
            <person name="He Z."/>
            <person name="Teodor R."/>
            <person name="Lu Y."/>
            <person name="Bowser T.A."/>
            <person name="Graham I.A."/>
            <person name="Ye K."/>
        </authorList>
    </citation>
    <scope>NUCLEOTIDE SEQUENCE [LARGE SCALE GENOMIC DNA]</scope>
    <source>
        <strain evidence="9">cv. HN1</strain>
        <tissue evidence="8">Leaves</tissue>
    </source>
</reference>
<dbReference type="Gene3D" id="3.40.1810.10">
    <property type="entry name" value="Transcription factor, MADS-box"/>
    <property type="match status" value="1"/>
</dbReference>
<dbReference type="SMART" id="SM00432">
    <property type="entry name" value="MADS"/>
    <property type="match status" value="1"/>
</dbReference>
<name>A0A4Y7I879_PAPSO</name>
<keyword evidence="4" id="KW-0804">Transcription</keyword>
<feature type="compositionally biased region" description="Polar residues" evidence="6">
    <location>
        <begin position="256"/>
        <end position="266"/>
    </location>
</feature>
<dbReference type="Proteomes" id="UP000316621">
    <property type="component" value="Chromosome 1"/>
</dbReference>
<dbReference type="PRINTS" id="PR00404">
    <property type="entry name" value="MADSDOMAIN"/>
</dbReference>
<evidence type="ECO:0000256" key="4">
    <source>
        <dbReference type="ARBA" id="ARBA00023163"/>
    </source>
</evidence>
<comment type="subcellular location">
    <subcellularLocation>
        <location evidence="1">Nucleus</location>
    </subcellularLocation>
</comment>
<dbReference type="GO" id="GO:0045944">
    <property type="term" value="P:positive regulation of transcription by RNA polymerase II"/>
    <property type="evidence" value="ECO:0007669"/>
    <property type="project" value="InterPro"/>
</dbReference>
<evidence type="ECO:0000256" key="2">
    <source>
        <dbReference type="ARBA" id="ARBA00023015"/>
    </source>
</evidence>
<keyword evidence="3" id="KW-0238">DNA-binding</keyword>
<keyword evidence="2" id="KW-0805">Transcription regulation</keyword>
<dbReference type="AlphaFoldDB" id="A0A4Y7I879"/>
<dbReference type="Pfam" id="PF00319">
    <property type="entry name" value="SRF-TF"/>
    <property type="match status" value="1"/>
</dbReference>
<dbReference type="EMBL" id="CM010715">
    <property type="protein sequence ID" value="RZC43619.1"/>
    <property type="molecule type" value="Genomic_DNA"/>
</dbReference>
<evidence type="ECO:0000313" key="9">
    <source>
        <dbReference type="Proteomes" id="UP000316621"/>
    </source>
</evidence>
<dbReference type="SUPFAM" id="SSF55455">
    <property type="entry name" value="SRF-like"/>
    <property type="match status" value="1"/>
</dbReference>
<evidence type="ECO:0000256" key="5">
    <source>
        <dbReference type="ARBA" id="ARBA00023242"/>
    </source>
</evidence>
<keyword evidence="9" id="KW-1185">Reference proteome</keyword>
<dbReference type="InterPro" id="IPR002100">
    <property type="entry name" value="TF_MADSbox"/>
</dbReference>
<dbReference type="GO" id="GO:0046983">
    <property type="term" value="F:protein dimerization activity"/>
    <property type="evidence" value="ECO:0007669"/>
    <property type="project" value="InterPro"/>
</dbReference>
<accession>A0A4Y7I879</accession>
<evidence type="ECO:0000256" key="3">
    <source>
        <dbReference type="ARBA" id="ARBA00023125"/>
    </source>
</evidence>
<protein>
    <recommendedName>
        <fullName evidence="7">MADS-box domain-containing protein</fullName>
    </recommendedName>
</protein>
<sequence length="266" mass="30913">MICNRMGRAKLDMKLIANLKRRKETYQKRKIGLKKKLHEFTVLCNVPACMILYGPSQGDRPVKVETWPPELDEVNNIIERYRQVPEENKQKRRQDLYDFFQERNMFSNNIQQQLDGSLYRPFFGGQGVSTDHHSQYKKIKTNDYQPCDNNSFMLNSAYMYANIPYDPPMLSRGNTDFGYPVSSTFNVMPTSTLMPIPWSGSMHSAGYPSHYYQPPMHHGSSSSQGPQRLFTMNSFPMSSGSTLRQMSYPPEESFGIQDQPNRYRQQ</sequence>
<dbReference type="GO" id="GO:0005634">
    <property type="term" value="C:nucleus"/>
    <property type="evidence" value="ECO:0007669"/>
    <property type="project" value="UniProtKB-SubCell"/>
</dbReference>